<dbReference type="EMBL" id="CM024790">
    <property type="protein sequence ID" value="KAG8007855.1"/>
    <property type="molecule type" value="Genomic_DNA"/>
</dbReference>
<gene>
    <name evidence="1" type="ORF">GBF38_013564</name>
</gene>
<dbReference type="Proteomes" id="UP000805704">
    <property type="component" value="Chromosome 2"/>
</dbReference>
<organism evidence="1 2">
    <name type="scientific">Nibea albiflora</name>
    <name type="common">Yellow drum</name>
    <name type="synonym">Corvina albiflora</name>
    <dbReference type="NCBI Taxonomy" id="240163"/>
    <lineage>
        <taxon>Eukaryota</taxon>
        <taxon>Metazoa</taxon>
        <taxon>Chordata</taxon>
        <taxon>Craniata</taxon>
        <taxon>Vertebrata</taxon>
        <taxon>Euteleostomi</taxon>
        <taxon>Actinopterygii</taxon>
        <taxon>Neopterygii</taxon>
        <taxon>Teleostei</taxon>
        <taxon>Neoteleostei</taxon>
        <taxon>Acanthomorphata</taxon>
        <taxon>Eupercaria</taxon>
        <taxon>Sciaenidae</taxon>
        <taxon>Nibea</taxon>
    </lineage>
</organism>
<feature type="non-terminal residue" evidence="1">
    <location>
        <position position="31"/>
    </location>
</feature>
<accession>A0ACB7F0T4</accession>
<keyword evidence="2" id="KW-1185">Reference proteome</keyword>
<reference evidence="1" key="1">
    <citation type="submission" date="2020-04" db="EMBL/GenBank/DDBJ databases">
        <title>A chromosome-scale assembly and high-density genetic map of the yellow drum (Nibea albiflora) genome.</title>
        <authorList>
            <person name="Xu D."/>
            <person name="Zhang W."/>
            <person name="Chen R."/>
            <person name="Tan P."/>
            <person name="Wang L."/>
            <person name="Song H."/>
            <person name="Tian L."/>
            <person name="Zhu Q."/>
            <person name="Wang B."/>
        </authorList>
    </citation>
    <scope>NUCLEOTIDE SEQUENCE</scope>
    <source>
        <strain evidence="1">ZJHYS-2018</strain>
    </source>
</reference>
<name>A0ACB7F0T4_NIBAL</name>
<protein>
    <submittedName>
        <fullName evidence="1">Uncharacterized protein</fullName>
    </submittedName>
</protein>
<evidence type="ECO:0000313" key="1">
    <source>
        <dbReference type="EMBL" id="KAG8007855.1"/>
    </source>
</evidence>
<sequence length="31" mass="3555">MKQTQRGTAEDPSKTHYNLVYVTKSLLFLQG</sequence>
<proteinExistence type="predicted"/>
<evidence type="ECO:0000313" key="2">
    <source>
        <dbReference type="Proteomes" id="UP000805704"/>
    </source>
</evidence>
<comment type="caution">
    <text evidence="1">The sequence shown here is derived from an EMBL/GenBank/DDBJ whole genome shotgun (WGS) entry which is preliminary data.</text>
</comment>